<keyword evidence="8" id="KW-0807">Transducer</keyword>
<reference evidence="13" key="1">
    <citation type="submission" date="2025-08" db="UniProtKB">
        <authorList>
            <consortium name="RefSeq"/>
        </authorList>
    </citation>
    <scope>IDENTIFICATION</scope>
</reference>
<feature type="domain" description="G-protein coupled receptors family 1 profile" evidence="11">
    <location>
        <begin position="82"/>
        <end position="331"/>
    </location>
</feature>
<dbReference type="GeneID" id="102384648"/>
<gene>
    <name evidence="13" type="primary">LOC102384648</name>
</gene>
<keyword evidence="4 10" id="KW-0812">Transmembrane</keyword>
<evidence type="ECO:0000256" key="2">
    <source>
        <dbReference type="ARBA" id="ARBA00022475"/>
    </source>
</evidence>
<dbReference type="PANTHER" id="PTHR26453">
    <property type="entry name" value="OLFACTORY RECEPTOR"/>
    <property type="match status" value="1"/>
</dbReference>
<keyword evidence="5" id="KW-0552">Olfaction</keyword>
<evidence type="ECO:0000256" key="1">
    <source>
        <dbReference type="ARBA" id="ARBA00004651"/>
    </source>
</evidence>
<feature type="transmembrane region" description="Helical" evidence="10">
    <location>
        <begin position="101"/>
        <end position="123"/>
    </location>
</feature>
<evidence type="ECO:0000256" key="10">
    <source>
        <dbReference type="SAM" id="Phobius"/>
    </source>
</evidence>
<dbReference type="PRINTS" id="PR00245">
    <property type="entry name" value="OLFACTORYR"/>
</dbReference>
<evidence type="ECO:0000256" key="4">
    <source>
        <dbReference type="ARBA" id="ARBA00022692"/>
    </source>
</evidence>
<evidence type="ECO:0000256" key="5">
    <source>
        <dbReference type="ARBA" id="ARBA00022725"/>
    </source>
</evidence>
<organism evidence="12 13">
    <name type="scientific">Alligator sinensis</name>
    <name type="common">Chinese alligator</name>
    <dbReference type="NCBI Taxonomy" id="38654"/>
    <lineage>
        <taxon>Eukaryota</taxon>
        <taxon>Metazoa</taxon>
        <taxon>Chordata</taxon>
        <taxon>Craniata</taxon>
        <taxon>Vertebrata</taxon>
        <taxon>Euteleostomi</taxon>
        <taxon>Archelosauria</taxon>
        <taxon>Archosauria</taxon>
        <taxon>Crocodylia</taxon>
        <taxon>Alligatoridae</taxon>
        <taxon>Alligatorinae</taxon>
        <taxon>Alligator</taxon>
    </lineage>
</organism>
<feature type="transmembrane region" description="Helical" evidence="10">
    <location>
        <begin position="315"/>
        <end position="333"/>
    </location>
</feature>
<evidence type="ECO:0000313" key="13">
    <source>
        <dbReference type="RefSeq" id="XP_014381934.1"/>
    </source>
</evidence>
<evidence type="ECO:0000256" key="8">
    <source>
        <dbReference type="ARBA" id="ARBA00023224"/>
    </source>
</evidence>
<dbReference type="GO" id="GO:0004930">
    <property type="term" value="F:G protein-coupled receptor activity"/>
    <property type="evidence" value="ECO:0007669"/>
    <property type="project" value="InterPro"/>
</dbReference>
<dbReference type="InterPro" id="IPR000276">
    <property type="entry name" value="GPCR_Rhodpsn"/>
</dbReference>
<dbReference type="AlphaFoldDB" id="A0A1U8DW56"/>
<accession>A0A1U8DW56</accession>
<dbReference type="PROSITE" id="PS50262">
    <property type="entry name" value="G_PROTEIN_RECEP_F1_2"/>
    <property type="match status" value="1"/>
</dbReference>
<proteinExistence type="predicted"/>
<dbReference type="GO" id="GO:0004984">
    <property type="term" value="F:olfactory receptor activity"/>
    <property type="evidence" value="ECO:0007669"/>
    <property type="project" value="InterPro"/>
</dbReference>
<evidence type="ECO:0000256" key="7">
    <source>
        <dbReference type="ARBA" id="ARBA00023136"/>
    </source>
</evidence>
<feature type="compositionally biased region" description="Polar residues" evidence="9">
    <location>
        <begin position="12"/>
        <end position="34"/>
    </location>
</feature>
<evidence type="ECO:0000256" key="6">
    <source>
        <dbReference type="ARBA" id="ARBA00022989"/>
    </source>
</evidence>
<keyword evidence="2" id="KW-1003">Cell membrane</keyword>
<feature type="transmembrane region" description="Helical" evidence="10">
    <location>
        <begin position="241"/>
        <end position="266"/>
    </location>
</feature>
<protein>
    <submittedName>
        <fullName evidence="13">Olfactory receptor 2G3-like</fullName>
    </submittedName>
</protein>
<dbReference type="FunFam" id="1.20.1070.10:FF:000001">
    <property type="entry name" value="Olfactory receptor"/>
    <property type="match status" value="1"/>
</dbReference>
<feature type="transmembrane region" description="Helical" evidence="10">
    <location>
        <begin position="143"/>
        <end position="161"/>
    </location>
</feature>
<dbReference type="RefSeq" id="XP_014381934.1">
    <property type="nucleotide sequence ID" value="XM_014526448.1"/>
</dbReference>
<feature type="region of interest" description="Disordered" evidence="9">
    <location>
        <begin position="1"/>
        <end position="35"/>
    </location>
</feature>
<evidence type="ECO:0000256" key="9">
    <source>
        <dbReference type="SAM" id="MobiDB-lite"/>
    </source>
</evidence>
<feature type="transmembrane region" description="Helical" evidence="10">
    <location>
        <begin position="278"/>
        <end position="300"/>
    </location>
</feature>
<evidence type="ECO:0000313" key="12">
    <source>
        <dbReference type="Proteomes" id="UP000189705"/>
    </source>
</evidence>
<name>A0A1U8DW56_ALLSI</name>
<dbReference type="Proteomes" id="UP000189705">
    <property type="component" value="Unplaced"/>
</dbReference>
<dbReference type="PRINTS" id="PR00237">
    <property type="entry name" value="GPCRRHODOPSN"/>
</dbReference>
<dbReference type="OrthoDB" id="6147321at2759"/>
<keyword evidence="7 10" id="KW-0472">Membrane</keyword>
<feature type="transmembrane region" description="Helical" evidence="10">
    <location>
        <begin position="173"/>
        <end position="199"/>
    </location>
</feature>
<feature type="transmembrane region" description="Helical" evidence="10">
    <location>
        <begin position="66"/>
        <end position="89"/>
    </location>
</feature>
<keyword evidence="3" id="KW-0716">Sensory transduction</keyword>
<comment type="subcellular location">
    <subcellularLocation>
        <location evidence="1">Cell membrane</location>
        <topology evidence="1">Multi-pass membrane protein</topology>
    </subcellularLocation>
</comment>
<dbReference type="InParanoid" id="A0A1U8DW56"/>
<dbReference type="eggNOG" id="ENOG502QVH7">
    <property type="taxonomic scope" value="Eukaryota"/>
</dbReference>
<dbReference type="KEGG" id="asn:102384648"/>
<keyword evidence="6 10" id="KW-1133">Transmembrane helix</keyword>
<dbReference type="CDD" id="cd15225">
    <property type="entry name" value="7tmA_OR10A-like"/>
    <property type="match status" value="1"/>
</dbReference>
<dbReference type="InterPro" id="IPR017452">
    <property type="entry name" value="GPCR_Rhodpsn_7TM"/>
</dbReference>
<dbReference type="InterPro" id="IPR000725">
    <property type="entry name" value="Olfact_rcpt"/>
</dbReference>
<evidence type="ECO:0000259" key="11">
    <source>
        <dbReference type="PROSITE" id="PS50262"/>
    </source>
</evidence>
<dbReference type="Pfam" id="PF13853">
    <property type="entry name" value="7tm_4"/>
    <property type="match status" value="1"/>
</dbReference>
<dbReference type="SUPFAM" id="SSF81321">
    <property type="entry name" value="Family A G protein-coupled receptor-like"/>
    <property type="match status" value="1"/>
</dbReference>
<dbReference type="Gene3D" id="1.20.1070.10">
    <property type="entry name" value="Rhodopsin 7-helix transmembrane proteins"/>
    <property type="match status" value="1"/>
</dbReference>
<sequence>MLREDEVGGSLGTPNQVSPTRTAQPRLTTSTRNAQVKHDAESLWGNSTSVSEFILLGFSSQPKTQLLLFLLFLTIYLVTLFGNSLLITLVGSDSRLHTPMYFFLANLSFLDISYTTTTVPQMLVHLLSTKKSISYGCCVAQMYIFLSLGITECILYAVMAYDRYVAICHPLHYTIIMNGSVCVKMATSSWACGFFFAMMHTGFTMHLPYCGPNEINHFFCEVPAILELACADIQVNELVDFVLGVILLMTPLSLILISYAFILAAILRISSAEGKIKAFSTCTSHITVVTLFYGAAMFMYMRPASSYSPERDKKFSLFYNVVSALLNPLIYSLRNKEVKGAVLKMMGRTDH</sequence>
<evidence type="ECO:0000256" key="3">
    <source>
        <dbReference type="ARBA" id="ARBA00022606"/>
    </source>
</evidence>
<keyword evidence="12" id="KW-1185">Reference proteome</keyword>
<dbReference type="GO" id="GO:0005886">
    <property type="term" value="C:plasma membrane"/>
    <property type="evidence" value="ECO:0007669"/>
    <property type="project" value="UniProtKB-SubCell"/>
</dbReference>